<name>A0A8J7E1N1_9CYAN</name>
<organism evidence="1 2">
    <name type="scientific">Lusitaniella coriacea LEGE 07157</name>
    <dbReference type="NCBI Taxonomy" id="945747"/>
    <lineage>
        <taxon>Bacteria</taxon>
        <taxon>Bacillati</taxon>
        <taxon>Cyanobacteriota</taxon>
        <taxon>Cyanophyceae</taxon>
        <taxon>Spirulinales</taxon>
        <taxon>Lusitaniellaceae</taxon>
        <taxon>Lusitaniella</taxon>
    </lineage>
</organism>
<evidence type="ECO:0000313" key="1">
    <source>
        <dbReference type="EMBL" id="MBE9118623.1"/>
    </source>
</evidence>
<keyword evidence="2" id="KW-1185">Reference proteome</keyword>
<sequence length="192" mass="21848">MTDPIKAQRTTVTIGSLEVDGFQLPDGSYRMSQTQVAKCVAKDESNARKFLSSKAIKRLLGESYTPGKNERIEVDSSSQTRGQTRFNSYSLEETVAFWLWEAYRGNSEALALCMALMIETLERRFDNSFGVTRTEAEYNQILSERVRQLEQDLRILGDAYAIEDDIKQENQYLKQVLRESGIDPWGLPDSGE</sequence>
<proteinExistence type="predicted"/>
<dbReference type="Proteomes" id="UP000654482">
    <property type="component" value="Unassembled WGS sequence"/>
</dbReference>
<protein>
    <submittedName>
        <fullName evidence="1">Uncharacterized protein</fullName>
    </submittedName>
</protein>
<evidence type="ECO:0000313" key="2">
    <source>
        <dbReference type="Proteomes" id="UP000654482"/>
    </source>
</evidence>
<dbReference type="AlphaFoldDB" id="A0A8J7E1N1"/>
<dbReference type="RefSeq" id="WP_194031707.1">
    <property type="nucleotide sequence ID" value="NZ_JADEWZ010000054.1"/>
</dbReference>
<accession>A0A8J7E1N1</accession>
<gene>
    <name evidence="1" type="ORF">IQ249_22290</name>
</gene>
<dbReference type="EMBL" id="JADEWZ010000054">
    <property type="protein sequence ID" value="MBE9118623.1"/>
    <property type="molecule type" value="Genomic_DNA"/>
</dbReference>
<reference evidence="1" key="1">
    <citation type="submission" date="2020-10" db="EMBL/GenBank/DDBJ databases">
        <authorList>
            <person name="Castelo-Branco R."/>
            <person name="Eusebio N."/>
            <person name="Adriana R."/>
            <person name="Vieira A."/>
            <person name="Brugerolle De Fraissinette N."/>
            <person name="Rezende De Castro R."/>
            <person name="Schneider M.P."/>
            <person name="Vasconcelos V."/>
            <person name="Leao P.N."/>
        </authorList>
    </citation>
    <scope>NUCLEOTIDE SEQUENCE</scope>
    <source>
        <strain evidence="1">LEGE 07157</strain>
    </source>
</reference>
<comment type="caution">
    <text evidence="1">The sequence shown here is derived from an EMBL/GenBank/DDBJ whole genome shotgun (WGS) entry which is preliminary data.</text>
</comment>